<dbReference type="OrthoDB" id="454565at2"/>
<protein>
    <submittedName>
        <fullName evidence="1">Uncharacterized protein</fullName>
    </submittedName>
</protein>
<dbReference type="Proteomes" id="UP000323876">
    <property type="component" value="Unassembled WGS sequence"/>
</dbReference>
<evidence type="ECO:0000313" key="1">
    <source>
        <dbReference type="EMBL" id="KAA8887128.1"/>
    </source>
</evidence>
<reference evidence="1 2" key="1">
    <citation type="submission" date="2019-09" db="EMBL/GenBank/DDBJ databases">
        <authorList>
            <person name="Wang X."/>
        </authorList>
    </citation>
    <scope>NUCLEOTIDE SEQUENCE [LARGE SCALE GENOMIC DNA]</scope>
    <source>
        <strain evidence="1 2">CICC 11023</strain>
    </source>
</reference>
<sequence>MAICFELVVNFGDNIDAARSALLTRAVPKPTTLTAGDRRIPLHTPLLRTEGPYIELSVVPVAVGHGVALDGALPRFPLTATEFTELGNQLYQLLATFDGYIAARVG</sequence>
<evidence type="ECO:0000313" key="2">
    <source>
        <dbReference type="Proteomes" id="UP000323876"/>
    </source>
</evidence>
<organism evidence="1 2">
    <name type="scientific">Nocardia colli</name>
    <dbReference type="NCBI Taxonomy" id="2545717"/>
    <lineage>
        <taxon>Bacteria</taxon>
        <taxon>Bacillati</taxon>
        <taxon>Actinomycetota</taxon>
        <taxon>Actinomycetes</taxon>
        <taxon>Mycobacteriales</taxon>
        <taxon>Nocardiaceae</taxon>
        <taxon>Nocardia</taxon>
    </lineage>
</organism>
<proteinExistence type="predicted"/>
<dbReference type="RefSeq" id="WP_150403459.1">
    <property type="nucleotide sequence ID" value="NZ_VXLC01000008.1"/>
</dbReference>
<dbReference type="EMBL" id="VXLC01000008">
    <property type="protein sequence ID" value="KAA8887128.1"/>
    <property type="molecule type" value="Genomic_DNA"/>
</dbReference>
<keyword evidence="2" id="KW-1185">Reference proteome</keyword>
<gene>
    <name evidence="1" type="ORF">F3087_19670</name>
</gene>
<comment type="caution">
    <text evidence="1">The sequence shown here is derived from an EMBL/GenBank/DDBJ whole genome shotgun (WGS) entry which is preliminary data.</text>
</comment>
<dbReference type="AlphaFoldDB" id="A0A5N0ECI5"/>
<name>A0A5N0ECI5_9NOCA</name>
<accession>A0A5N0ECI5</accession>